<feature type="transmembrane region" description="Helical" evidence="9">
    <location>
        <begin position="312"/>
        <end position="334"/>
    </location>
</feature>
<evidence type="ECO:0000256" key="2">
    <source>
        <dbReference type="ARBA" id="ARBA00004651"/>
    </source>
</evidence>
<evidence type="ECO:0000256" key="6">
    <source>
        <dbReference type="ARBA" id="ARBA00022692"/>
    </source>
</evidence>
<keyword evidence="5 9" id="KW-1003">Cell membrane</keyword>
<feature type="transmembrane region" description="Helical" evidence="9">
    <location>
        <begin position="177"/>
        <end position="197"/>
    </location>
</feature>
<feature type="transmembrane region" description="Helical" evidence="9">
    <location>
        <begin position="141"/>
        <end position="165"/>
    </location>
</feature>
<evidence type="ECO:0000256" key="5">
    <source>
        <dbReference type="ARBA" id="ARBA00022475"/>
    </source>
</evidence>
<protein>
    <recommendedName>
        <fullName evidence="9">Riboflavin transporter</fullName>
    </recommendedName>
</protein>
<dbReference type="EMBL" id="CAIIXF020000003">
    <property type="protein sequence ID" value="CAH1779038.1"/>
    <property type="molecule type" value="Genomic_DNA"/>
</dbReference>
<dbReference type="GO" id="GO:0005886">
    <property type="term" value="C:plasma membrane"/>
    <property type="evidence" value="ECO:0007669"/>
    <property type="project" value="UniProtKB-SubCell"/>
</dbReference>
<evidence type="ECO:0000313" key="11">
    <source>
        <dbReference type="Proteomes" id="UP000749559"/>
    </source>
</evidence>
<comment type="similarity">
    <text evidence="3 9">Belongs to the riboflavin transporter family.</text>
</comment>
<organism evidence="10 11">
    <name type="scientific">Owenia fusiformis</name>
    <name type="common">Polychaete worm</name>
    <dbReference type="NCBI Taxonomy" id="6347"/>
    <lineage>
        <taxon>Eukaryota</taxon>
        <taxon>Metazoa</taxon>
        <taxon>Spiralia</taxon>
        <taxon>Lophotrochozoa</taxon>
        <taxon>Annelida</taxon>
        <taxon>Polychaeta</taxon>
        <taxon>Sedentaria</taxon>
        <taxon>Canalipalpata</taxon>
        <taxon>Sabellida</taxon>
        <taxon>Oweniida</taxon>
        <taxon>Oweniidae</taxon>
        <taxon>Owenia</taxon>
    </lineage>
</organism>
<gene>
    <name evidence="10" type="ORF">OFUS_LOCUS5885</name>
</gene>
<feature type="transmembrane region" description="Helical" evidence="9">
    <location>
        <begin position="442"/>
        <end position="470"/>
    </location>
</feature>
<comment type="function">
    <text evidence="9">Plasma membrane transporter mediating the uptake by cells of the water soluble vitamin B2/riboflavin that plays a key role in biochemical oxidation-reduction reactions of the carbohydrate, lipid, and amino acid metabolism.</text>
</comment>
<comment type="subcellular location">
    <subcellularLocation>
        <location evidence="2 9">Cell membrane</location>
        <topology evidence="2 9">Multi-pass membrane protein</topology>
    </subcellularLocation>
</comment>
<evidence type="ECO:0000256" key="1">
    <source>
        <dbReference type="ARBA" id="ARBA00000215"/>
    </source>
</evidence>
<dbReference type="PANTHER" id="PTHR12929:SF10">
    <property type="entry name" value="RIBOFLAVIN TRANSPORTER"/>
    <property type="match status" value="1"/>
</dbReference>
<evidence type="ECO:0000256" key="7">
    <source>
        <dbReference type="ARBA" id="ARBA00022989"/>
    </source>
</evidence>
<dbReference type="OrthoDB" id="9995836at2759"/>
<comment type="catalytic activity">
    <reaction evidence="1 9">
        <text>riboflavin(in) = riboflavin(out)</text>
        <dbReference type="Rhea" id="RHEA:35015"/>
        <dbReference type="ChEBI" id="CHEBI:57986"/>
    </reaction>
</comment>
<keyword evidence="11" id="KW-1185">Reference proteome</keyword>
<evidence type="ECO:0000256" key="8">
    <source>
        <dbReference type="ARBA" id="ARBA00023136"/>
    </source>
</evidence>
<sequence length="477" mass="52071">MGTVINSGEKEETLEETNTTLTAKVVIWCNMRKVTSDSVLCYVLVCLFGVGSWIAVNGLWSELPLLVEVLPEKWHLPSYLTVIIQCANIGPLFYTVANHCSKGRLKEPPFVYLLVLIGCVSCVLSAILWRNTVYILGANRSVPLICLTFFLSLVDCTSSVVFLPYMASFPVKYMTGFYIGEGLSGLLPSLVALIQGLGGETVCVNTTITNHTHLPNGTWYNYTEYILQPKVSQPLFPVSDFFIFLSFMMLICGTSFTLLNVLPQCRRLKVLPNEPSLPDIPNGDGYDSDSSRPLLAHKKPNVVFGPRLSKHVIVLVLGLTCWINALSNGFLPAIQSYYTLPYAGAAYHLAINLSSIANPLVCFLALFFPTYKWRNLVVMVVLITTGASYFTVTAALSPYPPLAGTTTGQVIIVLCSITMTALVSYSKVTIASMLRGEGRQALIWCGAMTQIGSTLGAISGFTLVNIFSLFHSAPSSC</sequence>
<evidence type="ECO:0000256" key="3">
    <source>
        <dbReference type="ARBA" id="ARBA00006366"/>
    </source>
</evidence>
<evidence type="ECO:0000313" key="10">
    <source>
        <dbReference type="EMBL" id="CAH1779038.1"/>
    </source>
</evidence>
<dbReference type="GO" id="GO:0032217">
    <property type="term" value="F:riboflavin transmembrane transporter activity"/>
    <property type="evidence" value="ECO:0007669"/>
    <property type="project" value="UniProtKB-UniRule"/>
</dbReference>
<dbReference type="Pfam" id="PF06237">
    <property type="entry name" value="SLC52_ribofla_tr"/>
    <property type="match status" value="1"/>
</dbReference>
<keyword evidence="7 9" id="KW-1133">Transmembrane helix</keyword>
<reference evidence="10" key="1">
    <citation type="submission" date="2022-03" db="EMBL/GenBank/DDBJ databases">
        <authorList>
            <person name="Martin C."/>
        </authorList>
    </citation>
    <scope>NUCLEOTIDE SEQUENCE</scope>
</reference>
<feature type="transmembrane region" description="Helical" evidence="9">
    <location>
        <begin position="76"/>
        <end position="97"/>
    </location>
</feature>
<dbReference type="AlphaFoldDB" id="A0A8J1TWW5"/>
<proteinExistence type="inferred from homology"/>
<evidence type="ECO:0000256" key="4">
    <source>
        <dbReference type="ARBA" id="ARBA00022448"/>
    </source>
</evidence>
<name>A0A8J1TWW5_OWEFU</name>
<accession>A0A8J1TWW5</accession>
<dbReference type="Proteomes" id="UP000749559">
    <property type="component" value="Unassembled WGS sequence"/>
</dbReference>
<feature type="transmembrane region" description="Helical" evidence="9">
    <location>
        <begin position="39"/>
        <end position="56"/>
    </location>
</feature>
<keyword evidence="4 9" id="KW-0813">Transport</keyword>
<evidence type="ECO:0000256" key="9">
    <source>
        <dbReference type="RuleBase" id="RU368035"/>
    </source>
</evidence>
<feature type="transmembrane region" description="Helical" evidence="9">
    <location>
        <begin position="109"/>
        <end position="129"/>
    </location>
</feature>
<feature type="transmembrane region" description="Helical" evidence="9">
    <location>
        <begin position="241"/>
        <end position="262"/>
    </location>
</feature>
<comment type="caution">
    <text evidence="10">The sequence shown here is derived from an EMBL/GenBank/DDBJ whole genome shotgun (WGS) entry which is preliminary data.</text>
</comment>
<feature type="transmembrane region" description="Helical" evidence="9">
    <location>
        <begin position="408"/>
        <end position="430"/>
    </location>
</feature>
<keyword evidence="8 9" id="KW-0472">Membrane</keyword>
<feature type="transmembrane region" description="Helical" evidence="9">
    <location>
        <begin position="375"/>
        <end position="396"/>
    </location>
</feature>
<dbReference type="InterPro" id="IPR009357">
    <property type="entry name" value="Riboflavin_transptr"/>
</dbReference>
<dbReference type="PANTHER" id="PTHR12929">
    <property type="entry name" value="SOLUTE CARRIER FAMILY 52"/>
    <property type="match status" value="1"/>
</dbReference>
<feature type="transmembrane region" description="Helical" evidence="9">
    <location>
        <begin position="346"/>
        <end position="368"/>
    </location>
</feature>
<keyword evidence="6 9" id="KW-0812">Transmembrane</keyword>